<dbReference type="PANTHER" id="PTHR30250">
    <property type="entry name" value="PST FAMILY PREDICTED COLANIC ACID TRANSPORTER"/>
    <property type="match status" value="1"/>
</dbReference>
<feature type="transmembrane region" description="Helical" evidence="6">
    <location>
        <begin position="166"/>
        <end position="184"/>
    </location>
</feature>
<dbReference type="EMBL" id="FSRQ01000003">
    <property type="protein sequence ID" value="SIO28473.1"/>
    <property type="molecule type" value="Genomic_DNA"/>
</dbReference>
<comment type="subcellular location">
    <subcellularLocation>
        <location evidence="1">Cell membrane</location>
        <topology evidence="1">Multi-pass membrane protein</topology>
    </subcellularLocation>
</comment>
<keyword evidence="5 6" id="KW-0472">Membrane</keyword>
<keyword evidence="3 6" id="KW-0812">Transmembrane</keyword>
<evidence type="ECO:0000313" key="8">
    <source>
        <dbReference type="Proteomes" id="UP000184782"/>
    </source>
</evidence>
<feature type="transmembrane region" description="Helical" evidence="6">
    <location>
        <begin position="238"/>
        <end position="261"/>
    </location>
</feature>
<dbReference type="InterPro" id="IPR050833">
    <property type="entry name" value="Poly_Biosynth_Transport"/>
</dbReference>
<feature type="transmembrane region" description="Helical" evidence="6">
    <location>
        <begin position="12"/>
        <end position="35"/>
    </location>
</feature>
<dbReference type="GO" id="GO:0005886">
    <property type="term" value="C:plasma membrane"/>
    <property type="evidence" value="ECO:0007669"/>
    <property type="project" value="UniProtKB-SubCell"/>
</dbReference>
<evidence type="ECO:0000256" key="2">
    <source>
        <dbReference type="ARBA" id="ARBA00022475"/>
    </source>
</evidence>
<keyword evidence="8" id="KW-1185">Reference proteome</keyword>
<dbReference type="Proteomes" id="UP000184782">
    <property type="component" value="Unassembled WGS sequence"/>
</dbReference>
<feature type="transmembrane region" description="Helical" evidence="6">
    <location>
        <begin position="322"/>
        <end position="345"/>
    </location>
</feature>
<feature type="transmembrane region" description="Helical" evidence="6">
    <location>
        <begin position="205"/>
        <end position="226"/>
    </location>
</feature>
<evidence type="ECO:0000256" key="5">
    <source>
        <dbReference type="ARBA" id="ARBA00023136"/>
    </source>
</evidence>
<dbReference type="AlphaFoldDB" id="A0A1N6I8Z7"/>
<dbReference type="PANTHER" id="PTHR30250:SF11">
    <property type="entry name" value="O-ANTIGEN TRANSPORTER-RELATED"/>
    <property type="match status" value="1"/>
</dbReference>
<feature type="transmembrane region" description="Helical" evidence="6">
    <location>
        <begin position="41"/>
        <end position="62"/>
    </location>
</feature>
<dbReference type="STRING" id="59733.SAMN05421769_3155"/>
<organism evidence="7 8">
    <name type="scientific">Chryseobacterium scophthalmum</name>
    <dbReference type="NCBI Taxonomy" id="59733"/>
    <lineage>
        <taxon>Bacteria</taxon>
        <taxon>Pseudomonadati</taxon>
        <taxon>Bacteroidota</taxon>
        <taxon>Flavobacteriia</taxon>
        <taxon>Flavobacteriales</taxon>
        <taxon>Weeksellaceae</taxon>
        <taxon>Chryseobacterium group</taxon>
        <taxon>Chryseobacterium</taxon>
    </lineage>
</organism>
<keyword evidence="4 6" id="KW-1133">Transmembrane helix</keyword>
<gene>
    <name evidence="7" type="ORF">SAMN05421769_3155</name>
</gene>
<feature type="transmembrane region" description="Helical" evidence="6">
    <location>
        <begin position="383"/>
        <end position="400"/>
    </location>
</feature>
<evidence type="ECO:0000256" key="6">
    <source>
        <dbReference type="SAM" id="Phobius"/>
    </source>
</evidence>
<evidence type="ECO:0000256" key="3">
    <source>
        <dbReference type="ARBA" id="ARBA00022692"/>
    </source>
</evidence>
<name>A0A1N6I8Z7_9FLAO</name>
<evidence type="ECO:0000313" key="7">
    <source>
        <dbReference type="EMBL" id="SIO28473.1"/>
    </source>
</evidence>
<accession>A0A1N6I8Z7</accession>
<dbReference type="Pfam" id="PF13440">
    <property type="entry name" value="Polysacc_synt_3"/>
    <property type="match status" value="1"/>
</dbReference>
<sequence>MVLKTYNIFFKIIFSGIWAQLLMVISSVLFARLYSPDDFGVLAYVSGFASIIAIVSGLRFDYIAFSKKEEEKHMFNVLTLFLMFVVHITLIFFVIISNFFSDLFSGRSYWLVFFSFSSSIFYLSTQLLVSIGNYKYFSRVRILQALLQLIFGFLFFYFNWNNGLVIAYSLSQLLIGLIVYNSYFKKISNLKINNLKECFLADYKHASYNTIIVLIQYATPFAPILFGQYLFNSKEVGAFYLISSAVASPMSILRRSLLNLFNGEVTSIQKAKDLITNFKKKNLVFLSLIFSFVFCVLFLFFYSEDVVLLFFGKQWLRYSYYVIPIFVFFFLDMIFQPFTTLLPLWGKQKFSMFFECLRFLLVFLVVPLVAYLMSFSYFSFFNFYFFATTLVYVLVIFKVYRSIYPTSNTAV</sequence>
<protein>
    <submittedName>
        <fullName evidence="7">Polysaccharide biosynthesis protein</fullName>
    </submittedName>
</protein>
<feature type="transmembrane region" description="Helical" evidence="6">
    <location>
        <begin position="74"/>
        <end position="96"/>
    </location>
</feature>
<feature type="transmembrane region" description="Helical" evidence="6">
    <location>
        <begin position="108"/>
        <end position="130"/>
    </location>
</feature>
<feature type="transmembrane region" description="Helical" evidence="6">
    <location>
        <begin position="282"/>
        <end position="302"/>
    </location>
</feature>
<evidence type="ECO:0000256" key="1">
    <source>
        <dbReference type="ARBA" id="ARBA00004651"/>
    </source>
</evidence>
<evidence type="ECO:0000256" key="4">
    <source>
        <dbReference type="ARBA" id="ARBA00022989"/>
    </source>
</evidence>
<proteinExistence type="predicted"/>
<feature type="transmembrane region" description="Helical" evidence="6">
    <location>
        <begin position="357"/>
        <end position="377"/>
    </location>
</feature>
<keyword evidence="2" id="KW-1003">Cell membrane</keyword>
<reference evidence="8" key="1">
    <citation type="submission" date="2016-12" db="EMBL/GenBank/DDBJ databases">
        <authorList>
            <person name="Varghese N."/>
            <person name="Submissions S."/>
        </authorList>
    </citation>
    <scope>NUCLEOTIDE SEQUENCE [LARGE SCALE GENOMIC DNA]</scope>
    <source>
        <strain evidence="8">DSM 16779</strain>
    </source>
</reference>
<feature type="transmembrane region" description="Helical" evidence="6">
    <location>
        <begin position="142"/>
        <end position="160"/>
    </location>
</feature>